<proteinExistence type="predicted"/>
<evidence type="ECO:0000256" key="1">
    <source>
        <dbReference type="SAM" id="Coils"/>
    </source>
</evidence>
<evidence type="ECO:0000259" key="3">
    <source>
        <dbReference type="Pfam" id="PF14908"/>
    </source>
</evidence>
<keyword evidence="6" id="KW-1185">Reference proteome</keyword>
<dbReference type="InterPro" id="IPR026295">
    <property type="entry name" value="CCD81"/>
</dbReference>
<dbReference type="Pfam" id="PF18289">
    <property type="entry name" value="HU-CCDC81_euk_2"/>
    <property type="match status" value="1"/>
</dbReference>
<feature type="coiled-coil region" evidence="1">
    <location>
        <begin position="500"/>
        <end position="530"/>
    </location>
</feature>
<feature type="region of interest" description="Disordered" evidence="2">
    <location>
        <begin position="213"/>
        <end position="279"/>
    </location>
</feature>
<dbReference type="InterPro" id="IPR040673">
    <property type="entry name" value="CCDC81_HU_dom_2"/>
</dbReference>
<evidence type="ECO:0000256" key="2">
    <source>
        <dbReference type="SAM" id="MobiDB-lite"/>
    </source>
</evidence>
<feature type="domain" description="CCDC81 HU" evidence="4">
    <location>
        <begin position="101"/>
        <end position="175"/>
    </location>
</feature>
<dbReference type="Ensembl" id="ENSNMLT00000019250.1">
    <property type="protein sequence ID" value="ENSNMLP00000017119.1"/>
    <property type="gene ID" value="ENSNMLG00000011323.1"/>
</dbReference>
<feature type="compositionally biased region" description="Polar residues" evidence="2">
    <location>
        <begin position="236"/>
        <end position="256"/>
    </location>
</feature>
<evidence type="ECO:0008006" key="7">
    <source>
        <dbReference type="Google" id="ProtNLM"/>
    </source>
</evidence>
<reference evidence="5" key="1">
    <citation type="submission" date="2025-08" db="UniProtKB">
        <authorList>
            <consortium name="Ensembl"/>
        </authorList>
    </citation>
    <scope>IDENTIFICATION</scope>
</reference>
<dbReference type="PANTHER" id="PTHR14362">
    <property type="entry name" value="COILED-COIL DOMAIN-CONTAINING PROTEIN 81"/>
    <property type="match status" value="1"/>
</dbReference>
<evidence type="ECO:0000313" key="5">
    <source>
        <dbReference type="Ensembl" id="ENSNMLP00000017119.1"/>
    </source>
</evidence>
<organism evidence="5 6">
    <name type="scientific">Neogobius melanostomus</name>
    <name type="common">round goby</name>
    <dbReference type="NCBI Taxonomy" id="47308"/>
    <lineage>
        <taxon>Eukaryota</taxon>
        <taxon>Metazoa</taxon>
        <taxon>Chordata</taxon>
        <taxon>Craniata</taxon>
        <taxon>Vertebrata</taxon>
        <taxon>Euteleostomi</taxon>
        <taxon>Actinopterygii</taxon>
        <taxon>Neopterygii</taxon>
        <taxon>Teleostei</taxon>
        <taxon>Neoteleostei</taxon>
        <taxon>Acanthomorphata</taxon>
        <taxon>Gobiaria</taxon>
        <taxon>Gobiiformes</taxon>
        <taxon>Gobioidei</taxon>
        <taxon>Gobiidae</taxon>
        <taxon>Benthophilinae</taxon>
        <taxon>Neogobiini</taxon>
        <taxon>Neogobius</taxon>
    </lineage>
</organism>
<sequence length="617" mass="70601">MTDLLRLATMERCNLSTLSQLSVNDIAHVWAEVSAYIESQMALQKGVHVAGLGTFTFSQVKLDFGNKSSMIQRPIFMLCGKLQHTLGLKQARPLAAATHLPVVPLNFTAVSNATPFSRNRVEGCVRETLLLLVRTVASQQNVLLLFPGIGVLSFKNNKVQMKFSKDFINAMDGTGSLLLAFKQRPGSSASLTSAGSRLQRPQTVNFTTLPTVHSPELQSRPENRNVQPDQPHAAGISQQTEQKSHWTPQAANTNEVNLKPHEDRQKPLTSPMETLPKMAEPPVGCSGHTRAGQELCYLCMQRANRNVPVYLREQEEAEERVLEKVLLLRALNKDSLFYEKEQAKLAEQREHAREVASFNLCMSAKKDTHYPRCPTSFIFPSRPLTPAPRINQRWYKSELQTQIVRKQQKEAQEKQDRERSECIEQTQLLQELASFRAQQLKQKREMTANYKKALDSQVEEKKGPGVRCQPNDFHFTRSEIPEHADQGREQAMELFQTNFSTAFKKRQDKLEERQAQMEKEREILRQNQAQLILDRVSRFEKRQDMSRSLGNAWGQSAKLKQQREEEERQFLRSADQLLVDKLVEYRRCAQCKRNTSNCGQSNIWRDSQYLSGSQFMI</sequence>
<dbReference type="AlphaFoldDB" id="A0A8C6T8I2"/>
<feature type="domain" description="CCDC81 HU" evidence="3">
    <location>
        <begin position="11"/>
        <end position="90"/>
    </location>
</feature>
<dbReference type="PANTHER" id="PTHR14362:SF2">
    <property type="entry name" value="COILED-COIL DOMAIN-CONTAINING PROTEIN 81"/>
    <property type="match status" value="1"/>
</dbReference>
<accession>A0A8C6T8I2</accession>
<name>A0A8C6T8I2_9GOBI</name>
<reference evidence="5" key="2">
    <citation type="submission" date="2025-09" db="UniProtKB">
        <authorList>
            <consortium name="Ensembl"/>
        </authorList>
    </citation>
    <scope>IDENTIFICATION</scope>
</reference>
<dbReference type="InterPro" id="IPR028034">
    <property type="entry name" value="HU-CCDC81"/>
</dbReference>
<protein>
    <recommendedName>
        <fullName evidence="7">Coiled-coil domain-containing protein 81</fullName>
    </recommendedName>
</protein>
<dbReference type="Proteomes" id="UP000694523">
    <property type="component" value="Unplaced"/>
</dbReference>
<dbReference type="Pfam" id="PF14908">
    <property type="entry name" value="HU-CCDC81_euk_1"/>
    <property type="match status" value="1"/>
</dbReference>
<evidence type="ECO:0000259" key="4">
    <source>
        <dbReference type="Pfam" id="PF18289"/>
    </source>
</evidence>
<dbReference type="GO" id="GO:0005815">
    <property type="term" value="C:microtubule organizing center"/>
    <property type="evidence" value="ECO:0007669"/>
    <property type="project" value="TreeGrafter"/>
</dbReference>
<evidence type="ECO:0000313" key="6">
    <source>
        <dbReference type="Proteomes" id="UP000694523"/>
    </source>
</evidence>
<keyword evidence="1" id="KW-0175">Coiled coil</keyword>